<protein>
    <recommendedName>
        <fullName evidence="3">GRF-like zinc ribbon domain-containing protein</fullName>
    </recommendedName>
</protein>
<evidence type="ECO:0000256" key="2">
    <source>
        <dbReference type="SAM" id="Phobius"/>
    </source>
</evidence>
<keyword evidence="2" id="KW-0472">Membrane</keyword>
<evidence type="ECO:0000259" key="3">
    <source>
        <dbReference type="Pfam" id="PF23549"/>
    </source>
</evidence>
<feature type="region of interest" description="Disordered" evidence="1">
    <location>
        <begin position="18"/>
        <end position="77"/>
    </location>
</feature>
<gene>
    <name evidence="4" type="ORF">JMJ35_008121</name>
</gene>
<reference evidence="4" key="1">
    <citation type="submission" date="2023-03" db="EMBL/GenBank/DDBJ databases">
        <title>Complete genome of Cladonia borealis.</title>
        <authorList>
            <person name="Park H."/>
        </authorList>
    </citation>
    <scope>NUCLEOTIDE SEQUENCE</scope>
    <source>
        <strain evidence="4">ANT050790</strain>
    </source>
</reference>
<feature type="transmembrane region" description="Helical" evidence="2">
    <location>
        <begin position="122"/>
        <end position="143"/>
    </location>
</feature>
<keyword evidence="2" id="KW-0812">Transmembrane</keyword>
<name>A0AA39UZH2_9LECA</name>
<keyword evidence="5" id="KW-1185">Reference proteome</keyword>
<dbReference type="Pfam" id="PF23549">
    <property type="entry name" value="Zn_ribbon_GRF_2"/>
    <property type="match status" value="1"/>
</dbReference>
<organism evidence="4 5">
    <name type="scientific">Cladonia borealis</name>
    <dbReference type="NCBI Taxonomy" id="184061"/>
    <lineage>
        <taxon>Eukaryota</taxon>
        <taxon>Fungi</taxon>
        <taxon>Dikarya</taxon>
        <taxon>Ascomycota</taxon>
        <taxon>Pezizomycotina</taxon>
        <taxon>Lecanoromycetes</taxon>
        <taxon>OSLEUM clade</taxon>
        <taxon>Lecanoromycetidae</taxon>
        <taxon>Lecanorales</taxon>
        <taxon>Lecanorineae</taxon>
        <taxon>Cladoniaceae</taxon>
        <taxon>Cladonia</taxon>
    </lineage>
</organism>
<dbReference type="AlphaFoldDB" id="A0AA39UZH2"/>
<accession>A0AA39UZH2</accession>
<evidence type="ECO:0000313" key="4">
    <source>
        <dbReference type="EMBL" id="KAK0509727.1"/>
    </source>
</evidence>
<dbReference type="Proteomes" id="UP001166286">
    <property type="component" value="Unassembled WGS sequence"/>
</dbReference>
<dbReference type="InterPro" id="IPR056444">
    <property type="entry name" value="Zn_ribbon_GRF_2"/>
</dbReference>
<feature type="domain" description="GRF-like zinc ribbon" evidence="3">
    <location>
        <begin position="167"/>
        <end position="224"/>
    </location>
</feature>
<comment type="caution">
    <text evidence="4">The sequence shown here is derived from an EMBL/GenBank/DDBJ whole genome shotgun (WGS) entry which is preliminary data.</text>
</comment>
<evidence type="ECO:0000256" key="1">
    <source>
        <dbReference type="SAM" id="MobiDB-lite"/>
    </source>
</evidence>
<proteinExistence type="predicted"/>
<sequence>MEPMITAAPVLRGALLHRRDSSSSNTSGSLDTCGYLSGDYENEESNSQPANTHSTDPTAPACVTYSQPPPSSGSAADAGLSPTIFSYSCGPTQTTNIYLATATNGPTPAPSHTPISISHLPIYAYVLIGIGGIIVLMILSVLWSKCMNPQTSNIPPGQDNLPPPGPYRCRHCGTNRLFYDTVKPGNPNGNARRPYYVCVNDSCPNVRTHNRDHHVRGWVTWDDNIGVAETNPLCRCSHYARKDRAGVQSQSPGKHFWTCSTGACGYTSWRRDGSEGWGPGF</sequence>
<feature type="compositionally biased region" description="Polar residues" evidence="1">
    <location>
        <begin position="45"/>
        <end position="57"/>
    </location>
</feature>
<dbReference type="EMBL" id="JAFEKC020000018">
    <property type="protein sequence ID" value="KAK0509727.1"/>
    <property type="molecule type" value="Genomic_DNA"/>
</dbReference>
<keyword evidence="2" id="KW-1133">Transmembrane helix</keyword>
<evidence type="ECO:0000313" key="5">
    <source>
        <dbReference type="Proteomes" id="UP001166286"/>
    </source>
</evidence>